<keyword evidence="4" id="KW-1185">Reference proteome</keyword>
<dbReference type="Proteomes" id="UP000437736">
    <property type="component" value="Unassembled WGS sequence"/>
</dbReference>
<organism evidence="3 4">
    <name type="scientific">Acidiferrimicrobium australe</name>
    <dbReference type="NCBI Taxonomy" id="2664430"/>
    <lineage>
        <taxon>Bacteria</taxon>
        <taxon>Bacillati</taxon>
        <taxon>Actinomycetota</taxon>
        <taxon>Acidimicrobiia</taxon>
        <taxon>Acidimicrobiales</taxon>
        <taxon>Acidimicrobiaceae</taxon>
        <taxon>Acidiferrimicrobium</taxon>
    </lineage>
</organism>
<dbReference type="Gene3D" id="2.30.110.10">
    <property type="entry name" value="Electron Transport, Fmn-binding Protein, Chain A"/>
    <property type="match status" value="1"/>
</dbReference>
<evidence type="ECO:0000313" key="3">
    <source>
        <dbReference type="EMBL" id="MST34838.1"/>
    </source>
</evidence>
<evidence type="ECO:0000313" key="4">
    <source>
        <dbReference type="Proteomes" id="UP000437736"/>
    </source>
</evidence>
<dbReference type="PANTHER" id="PTHR35176:SF2">
    <property type="entry name" value="F420H(2)-DEPENDENT REDUCTASE RV1155"/>
    <property type="match status" value="1"/>
</dbReference>
<dbReference type="SUPFAM" id="SSF50475">
    <property type="entry name" value="FMN-binding split barrel"/>
    <property type="match status" value="1"/>
</dbReference>
<dbReference type="InterPro" id="IPR052019">
    <property type="entry name" value="F420H2_bilvrd_red/Heme_oxyg"/>
</dbReference>
<dbReference type="InterPro" id="IPR019967">
    <property type="entry name" value="F420-dep_enz_PPOX_Rv0121"/>
</dbReference>
<dbReference type="InterPro" id="IPR012349">
    <property type="entry name" value="Split_barrel_FMN-bd"/>
</dbReference>
<keyword evidence="1" id="KW-0560">Oxidoreductase</keyword>
<dbReference type="InterPro" id="IPR011576">
    <property type="entry name" value="Pyridox_Oxase_N"/>
</dbReference>
<name>A0ABW9R2D1_9ACTN</name>
<feature type="domain" description="Pyridoxamine 5'-phosphate oxidase N-terminal" evidence="2">
    <location>
        <begin position="4"/>
        <end position="134"/>
    </location>
</feature>
<proteinExistence type="predicted"/>
<comment type="caution">
    <text evidence="3">The sequence shown here is derived from an EMBL/GenBank/DDBJ whole genome shotgun (WGS) entry which is preliminary data.</text>
</comment>
<dbReference type="PANTHER" id="PTHR35176">
    <property type="entry name" value="HEME OXYGENASE HI_0854-RELATED"/>
    <property type="match status" value="1"/>
</dbReference>
<evidence type="ECO:0000256" key="1">
    <source>
        <dbReference type="ARBA" id="ARBA00023002"/>
    </source>
</evidence>
<evidence type="ECO:0000259" key="2">
    <source>
        <dbReference type="Pfam" id="PF01243"/>
    </source>
</evidence>
<dbReference type="EMBL" id="WJHE01001247">
    <property type="protein sequence ID" value="MST34838.1"/>
    <property type="molecule type" value="Genomic_DNA"/>
</dbReference>
<sequence>MTPEEARRRFVAARVARLATTGPDGRPHVVPMVFAVDGDTLASAVDHKPKRTQRLRRLDNIAADPRVAVLVDDYDEDWGRLWWARADGSARVVAPGSAEGRRLVDLLVARYAPYRERRPEGPTLVVEVERWSGWSAAEGSRGATLEDA</sequence>
<dbReference type="NCBIfam" id="TIGR03668">
    <property type="entry name" value="Rv0121_F420"/>
    <property type="match status" value="1"/>
</dbReference>
<gene>
    <name evidence="3" type="ORF">GHK86_19190</name>
</gene>
<reference evidence="3 4" key="1">
    <citation type="submission" date="2019-11" db="EMBL/GenBank/DDBJ databases">
        <title>Acidiferrimicrobium australis gen. nov., sp. nov., an acidophilic and obligately heterotrophic, member of the Actinobacteria that catalyses dissimilatory oxido- reduction of iron isolated from metal-rich acidic water in Chile.</title>
        <authorList>
            <person name="Gonzalez D."/>
            <person name="Huber K."/>
            <person name="Hedrich S."/>
            <person name="Rojas-Villalobos C."/>
            <person name="Quatrini R."/>
            <person name="Dinamarca M.A."/>
            <person name="Schwarz A."/>
            <person name="Canales C."/>
            <person name="Nancucheo I."/>
        </authorList>
    </citation>
    <scope>NUCLEOTIDE SEQUENCE [LARGE SCALE GENOMIC DNA]</scope>
    <source>
        <strain evidence="3 4">USS-CCA1</strain>
    </source>
</reference>
<dbReference type="Pfam" id="PF01243">
    <property type="entry name" value="PNPOx_N"/>
    <property type="match status" value="1"/>
</dbReference>
<accession>A0ABW9R2D1</accession>
<protein>
    <submittedName>
        <fullName evidence="3">TIGR03668 family PPOX class F420-dependent oxidoreductase</fullName>
    </submittedName>
</protein>